<evidence type="ECO:0000259" key="2">
    <source>
        <dbReference type="PROSITE" id="PS50240"/>
    </source>
</evidence>
<name>A0A1V9XVJ4_9ACAR</name>
<dbReference type="Gene3D" id="2.40.10.10">
    <property type="entry name" value="Trypsin-like serine proteases"/>
    <property type="match status" value="1"/>
</dbReference>
<dbReference type="InParanoid" id="A0A1V9XVJ4"/>
<keyword evidence="3" id="KW-0378">Hydrolase</keyword>
<dbReference type="InterPro" id="IPR009003">
    <property type="entry name" value="Peptidase_S1_PA"/>
</dbReference>
<protein>
    <submittedName>
        <fullName evidence="3">Serine protease-like</fullName>
    </submittedName>
</protein>
<accession>A0A1V9XVJ4</accession>
<dbReference type="PRINTS" id="PR00722">
    <property type="entry name" value="CHYMOTRYPSIN"/>
</dbReference>
<evidence type="ECO:0000313" key="3">
    <source>
        <dbReference type="EMBL" id="OQR77527.1"/>
    </source>
</evidence>
<dbReference type="GO" id="GO:0006508">
    <property type="term" value="P:proteolysis"/>
    <property type="evidence" value="ECO:0007669"/>
    <property type="project" value="UniProtKB-KW"/>
</dbReference>
<evidence type="ECO:0000256" key="1">
    <source>
        <dbReference type="SAM" id="SignalP"/>
    </source>
</evidence>
<comment type="caution">
    <text evidence="3">The sequence shown here is derived from an EMBL/GenBank/DDBJ whole genome shotgun (WGS) entry which is preliminary data.</text>
</comment>
<keyword evidence="3" id="KW-0645">Protease</keyword>
<dbReference type="EMBL" id="MNPL01003420">
    <property type="protein sequence ID" value="OQR77527.1"/>
    <property type="molecule type" value="Genomic_DNA"/>
</dbReference>
<feature type="signal peptide" evidence="1">
    <location>
        <begin position="1"/>
        <end position="18"/>
    </location>
</feature>
<dbReference type="SUPFAM" id="SSF50494">
    <property type="entry name" value="Trypsin-like serine proteases"/>
    <property type="match status" value="1"/>
</dbReference>
<gene>
    <name evidence="3" type="ORF">BIW11_07031</name>
</gene>
<dbReference type="Proteomes" id="UP000192247">
    <property type="component" value="Unassembled WGS sequence"/>
</dbReference>
<dbReference type="PANTHER" id="PTHR24260:SF136">
    <property type="entry name" value="GH08193P-RELATED"/>
    <property type="match status" value="1"/>
</dbReference>
<dbReference type="SMART" id="SM00020">
    <property type="entry name" value="Tryp_SPc"/>
    <property type="match status" value="1"/>
</dbReference>
<keyword evidence="4" id="KW-1185">Reference proteome</keyword>
<dbReference type="PROSITE" id="PS50240">
    <property type="entry name" value="TRYPSIN_DOM"/>
    <property type="match status" value="1"/>
</dbReference>
<dbReference type="InterPro" id="IPR043504">
    <property type="entry name" value="Peptidase_S1_PA_chymotrypsin"/>
</dbReference>
<dbReference type="STRING" id="418985.A0A1V9XVJ4"/>
<dbReference type="GO" id="GO:0004252">
    <property type="term" value="F:serine-type endopeptidase activity"/>
    <property type="evidence" value="ECO:0007669"/>
    <property type="project" value="InterPro"/>
</dbReference>
<dbReference type="InterPro" id="IPR001254">
    <property type="entry name" value="Trypsin_dom"/>
</dbReference>
<dbReference type="OrthoDB" id="6339452at2759"/>
<dbReference type="AlphaFoldDB" id="A0A1V9XVJ4"/>
<sequence>MITLSIIAVFMIFAICLATERPPSESASIVNVPGCGQQKVAGTFPWVVAVVICDNSERGKSDVCAGALVSQSFVITAGDCHRPRATLSVMYGHEKLSMISGVKDMYMTQYLATEISYMPDNEILLLLLESPIYQVTPICLNAKPFKLSKMEVEAAGWSDKFTASLGQPKSTILHLIKGFVPEELAICKSFFRVDAGHNVCLIYRDPAHKEFICKGDLGAPLMIQQNGIYSLVGFKAYRKLVLSRKCISSYKPIVFVKFHQAHIDLLTQKASELYAFNESA</sequence>
<proteinExistence type="predicted"/>
<feature type="chain" id="PRO_5010705973" evidence="1">
    <location>
        <begin position="19"/>
        <end position="280"/>
    </location>
</feature>
<reference evidence="3 4" key="1">
    <citation type="journal article" date="2017" name="Gigascience">
        <title>Draft genome of the honey bee ectoparasitic mite, Tropilaelaps mercedesae, is shaped by the parasitic life history.</title>
        <authorList>
            <person name="Dong X."/>
            <person name="Armstrong S.D."/>
            <person name="Xia D."/>
            <person name="Makepeace B.L."/>
            <person name="Darby A.C."/>
            <person name="Kadowaki T."/>
        </authorList>
    </citation>
    <scope>NUCLEOTIDE SEQUENCE [LARGE SCALE GENOMIC DNA]</scope>
    <source>
        <strain evidence="3">Wuxi-XJTLU</strain>
    </source>
</reference>
<feature type="domain" description="Peptidase S1" evidence="2">
    <location>
        <begin position="31"/>
        <end position="271"/>
    </location>
</feature>
<dbReference type="InterPro" id="IPR051333">
    <property type="entry name" value="CLIP_Serine_Protease"/>
</dbReference>
<dbReference type="Pfam" id="PF00089">
    <property type="entry name" value="Trypsin"/>
    <property type="match status" value="1"/>
</dbReference>
<keyword evidence="1" id="KW-0732">Signal</keyword>
<evidence type="ECO:0000313" key="4">
    <source>
        <dbReference type="Proteomes" id="UP000192247"/>
    </source>
</evidence>
<organism evidence="3 4">
    <name type="scientific">Tropilaelaps mercedesae</name>
    <dbReference type="NCBI Taxonomy" id="418985"/>
    <lineage>
        <taxon>Eukaryota</taxon>
        <taxon>Metazoa</taxon>
        <taxon>Ecdysozoa</taxon>
        <taxon>Arthropoda</taxon>
        <taxon>Chelicerata</taxon>
        <taxon>Arachnida</taxon>
        <taxon>Acari</taxon>
        <taxon>Parasitiformes</taxon>
        <taxon>Mesostigmata</taxon>
        <taxon>Gamasina</taxon>
        <taxon>Dermanyssoidea</taxon>
        <taxon>Laelapidae</taxon>
        <taxon>Tropilaelaps</taxon>
    </lineage>
</organism>
<dbReference type="InterPro" id="IPR001314">
    <property type="entry name" value="Peptidase_S1A"/>
</dbReference>
<dbReference type="PANTHER" id="PTHR24260">
    <property type="match status" value="1"/>
</dbReference>